<dbReference type="AlphaFoldDB" id="A0A7N2L1B9"/>
<keyword evidence="2" id="KW-1185">Reference proteome</keyword>
<dbReference type="InParanoid" id="A0A7N2L1B9"/>
<name>A0A7N2L1B9_QUELO</name>
<evidence type="ECO:0000313" key="1">
    <source>
        <dbReference type="EnsemblPlants" id="QL02p085521:mrna"/>
    </source>
</evidence>
<dbReference type="Proteomes" id="UP000594261">
    <property type="component" value="Chromosome 2"/>
</dbReference>
<evidence type="ECO:0000313" key="2">
    <source>
        <dbReference type="Proteomes" id="UP000594261"/>
    </source>
</evidence>
<sequence length="133" mass="13686">MCYPAGMPLGGFRDLTVHHRWFVLQLQAPMVVETVTRHASTAVAGEGSGGGGGDGGGSLKQCVCSPTGHPGSFRCRQHHAAGARHAVTAVAESSGGGGGCEASKPICVVHQRGTGSFVARQPSISWVFWGGRF</sequence>
<reference evidence="2" key="1">
    <citation type="journal article" date="2016" name="G3 (Bethesda)">
        <title>First Draft Assembly and Annotation of the Genome of a California Endemic Oak Quercus lobata Nee (Fagaceae).</title>
        <authorList>
            <person name="Sork V.L."/>
            <person name="Fitz-Gibbon S.T."/>
            <person name="Puiu D."/>
            <person name="Crepeau M."/>
            <person name="Gugger P.F."/>
            <person name="Sherman R."/>
            <person name="Stevens K."/>
            <person name="Langley C.H."/>
            <person name="Pellegrini M."/>
            <person name="Salzberg S.L."/>
        </authorList>
    </citation>
    <scope>NUCLEOTIDE SEQUENCE [LARGE SCALE GENOMIC DNA]</scope>
    <source>
        <strain evidence="2">cv. SW786</strain>
    </source>
</reference>
<reference evidence="1" key="2">
    <citation type="submission" date="2021-01" db="UniProtKB">
        <authorList>
            <consortium name="EnsemblPlants"/>
        </authorList>
    </citation>
    <scope>IDENTIFICATION</scope>
</reference>
<dbReference type="EnsemblPlants" id="QL02p085521:mrna">
    <property type="protein sequence ID" value="QL02p085521:mrna"/>
    <property type="gene ID" value="QL02p085521"/>
</dbReference>
<accession>A0A7N2L1B9</accession>
<organism evidence="1 2">
    <name type="scientific">Quercus lobata</name>
    <name type="common">Valley oak</name>
    <dbReference type="NCBI Taxonomy" id="97700"/>
    <lineage>
        <taxon>Eukaryota</taxon>
        <taxon>Viridiplantae</taxon>
        <taxon>Streptophyta</taxon>
        <taxon>Embryophyta</taxon>
        <taxon>Tracheophyta</taxon>
        <taxon>Spermatophyta</taxon>
        <taxon>Magnoliopsida</taxon>
        <taxon>eudicotyledons</taxon>
        <taxon>Gunneridae</taxon>
        <taxon>Pentapetalae</taxon>
        <taxon>rosids</taxon>
        <taxon>fabids</taxon>
        <taxon>Fagales</taxon>
        <taxon>Fagaceae</taxon>
        <taxon>Quercus</taxon>
    </lineage>
</organism>
<proteinExistence type="predicted"/>
<dbReference type="Gramene" id="QL02p085521:mrna">
    <property type="protein sequence ID" value="QL02p085521:mrna"/>
    <property type="gene ID" value="QL02p085521"/>
</dbReference>
<protein>
    <submittedName>
        <fullName evidence="1">Uncharacterized protein</fullName>
    </submittedName>
</protein>